<dbReference type="AlphaFoldDB" id="A0A0A0I1D4"/>
<dbReference type="PROSITE" id="PS51257">
    <property type="entry name" value="PROKAR_LIPOPROTEIN"/>
    <property type="match status" value="1"/>
</dbReference>
<sequence>MKKIISILVTLCMSTVLLSACSNKEDDKNKDFDTARRKIEQNESNASTGGSSSISPLTANNANPDAIKKVTDFENYIKGNNEVLKNAYNNKIQAQKSAMELRLKEKLELDLERINLGMDSSLKKYMKIEDKKQQQTKLRDKYKEELDKQRKVYEDKTNKLKKVFDDYDNKIKGVEAKRDVVIRAMTILDENRPTTKKALNDTKDEVAKNIVKTINKEVINIEFNKYKDSINEVVKWRNNELLKIK</sequence>
<evidence type="ECO:0000313" key="5">
    <source>
        <dbReference type="Proteomes" id="UP000030012"/>
    </source>
</evidence>
<keyword evidence="1" id="KW-0175">Coiled coil</keyword>
<feature type="compositionally biased region" description="Low complexity" evidence="2">
    <location>
        <begin position="44"/>
        <end position="55"/>
    </location>
</feature>
<accession>A0A0A0I1D4</accession>
<feature type="chain" id="PRO_5039684538" description="Lipoprotein" evidence="3">
    <location>
        <begin position="21"/>
        <end position="245"/>
    </location>
</feature>
<dbReference type="RefSeq" id="WP_039255837.1">
    <property type="nucleotide sequence ID" value="NZ_JENJ01000045.1"/>
</dbReference>
<feature type="region of interest" description="Disordered" evidence="2">
    <location>
        <begin position="38"/>
        <end position="61"/>
    </location>
</feature>
<evidence type="ECO:0008006" key="6">
    <source>
        <dbReference type="Google" id="ProtNLM"/>
    </source>
</evidence>
<gene>
    <name evidence="4" type="ORF">Z968_09665</name>
</gene>
<reference evidence="4 5" key="1">
    <citation type="submission" date="2014-01" db="EMBL/GenBank/DDBJ databases">
        <title>Plasmidome dynamics in the species complex Clostridium novyi sensu lato converts strains of independent lineages into distinctly different pathogens.</title>
        <authorList>
            <person name="Skarin H."/>
            <person name="Segerman B."/>
        </authorList>
    </citation>
    <scope>NUCLEOTIDE SEQUENCE [LARGE SCALE GENOMIC DNA]</scope>
    <source>
        <strain evidence="4 5">4552</strain>
    </source>
</reference>
<feature type="signal peptide" evidence="3">
    <location>
        <begin position="1"/>
        <end position="20"/>
    </location>
</feature>
<proteinExistence type="predicted"/>
<dbReference type="EMBL" id="JENJ01000045">
    <property type="protein sequence ID" value="KGM95199.1"/>
    <property type="molecule type" value="Genomic_DNA"/>
</dbReference>
<comment type="caution">
    <text evidence="4">The sequence shown here is derived from an EMBL/GenBank/DDBJ whole genome shotgun (WGS) entry which is preliminary data.</text>
</comment>
<keyword evidence="3" id="KW-0732">Signal</keyword>
<evidence type="ECO:0000256" key="2">
    <source>
        <dbReference type="SAM" id="MobiDB-lite"/>
    </source>
</evidence>
<protein>
    <recommendedName>
        <fullName evidence="6">Lipoprotein</fullName>
    </recommendedName>
</protein>
<organism evidence="4 5">
    <name type="scientific">Clostridium novyi A str. 4552</name>
    <dbReference type="NCBI Taxonomy" id="1444289"/>
    <lineage>
        <taxon>Bacteria</taxon>
        <taxon>Bacillati</taxon>
        <taxon>Bacillota</taxon>
        <taxon>Clostridia</taxon>
        <taxon>Eubacteriales</taxon>
        <taxon>Clostridiaceae</taxon>
        <taxon>Clostridium</taxon>
    </lineage>
</organism>
<name>A0A0A0I1D4_CLONO</name>
<evidence type="ECO:0000256" key="3">
    <source>
        <dbReference type="SAM" id="SignalP"/>
    </source>
</evidence>
<evidence type="ECO:0000313" key="4">
    <source>
        <dbReference type="EMBL" id="KGM95199.1"/>
    </source>
</evidence>
<feature type="coiled-coil region" evidence="1">
    <location>
        <begin position="125"/>
        <end position="163"/>
    </location>
</feature>
<dbReference type="Proteomes" id="UP000030012">
    <property type="component" value="Unassembled WGS sequence"/>
</dbReference>
<evidence type="ECO:0000256" key="1">
    <source>
        <dbReference type="SAM" id="Coils"/>
    </source>
</evidence>